<dbReference type="STRING" id="478801.Ksed_23220"/>
<dbReference type="Proteomes" id="UP000006666">
    <property type="component" value="Chromosome"/>
</dbReference>
<dbReference type="AlphaFoldDB" id="C7NF44"/>
<proteinExistence type="predicted"/>
<evidence type="ECO:0000313" key="6">
    <source>
        <dbReference type="Proteomes" id="UP000006666"/>
    </source>
</evidence>
<evidence type="ECO:0000256" key="3">
    <source>
        <dbReference type="SAM" id="MobiDB-lite"/>
    </source>
</evidence>
<evidence type="ECO:0000259" key="4">
    <source>
        <dbReference type="Pfam" id="PF01593"/>
    </source>
</evidence>
<dbReference type="PRINTS" id="PR00757">
    <property type="entry name" value="AMINEOXDASEF"/>
</dbReference>
<name>C7NF44_KYTSD</name>
<evidence type="ECO:0000313" key="5">
    <source>
        <dbReference type="EMBL" id="ACV07297.1"/>
    </source>
</evidence>
<sequence>MTVRPGLTRVPLRTADADVIVVGAGVAGLAAAAQLTAAGRHVEVLEQDVTVGGRVGSSLVDGFTVDHGFHLVYPRPEGLAGLVGLEDLDLHPLLPGLDLLLGSDAHGSEVRTVADPRRAPGRLVSTLRAGLRAHDLHSAREVWSLLRWARAAEAAGDDLPWPQALAAGGLQGRPALVAERLLTAMLLEDPGGRSGGSGSADIGNGGRSGNSAAIGGSGGSAASDGRTARERLRAFLHAAPALPAHGMVALPVHLVGHLERPVHTGSRVDAVRRRGGSWVVVGDHGTWSAPQVVLATPAGVSADLLHGSGVDLPLPHQQWHGVTTWWFTADEAPSGSTALRLDARPHRGPVAATAVVTNVSPAYSADGRPLIAALVLHRNGHPEGQEAAVRVHLSELWGTPAFGWEVVARQDQAHGVPVRPAASAGLPGADAPPGLFLAGDHLDPGITGAMESGVRAAADALRAR</sequence>
<dbReference type="PANTHER" id="PTHR42841">
    <property type="entry name" value="AMINE OXIDASE"/>
    <property type="match status" value="1"/>
</dbReference>
<dbReference type="InterPro" id="IPR002937">
    <property type="entry name" value="Amino_oxidase"/>
</dbReference>
<dbReference type="InterPro" id="IPR001613">
    <property type="entry name" value="Flavin_amine_oxidase"/>
</dbReference>
<dbReference type="HOGENOM" id="CLU_039679_0_0_11"/>
<comment type="cofactor">
    <cofactor evidence="1">
        <name>FAD</name>
        <dbReference type="ChEBI" id="CHEBI:57692"/>
    </cofactor>
</comment>
<dbReference type="InterPro" id="IPR036188">
    <property type="entry name" value="FAD/NAD-bd_sf"/>
</dbReference>
<dbReference type="RefSeq" id="WP_015780228.1">
    <property type="nucleotide sequence ID" value="NC_013169.1"/>
</dbReference>
<accession>C7NF44</accession>
<dbReference type="GO" id="GO:0016491">
    <property type="term" value="F:oxidoreductase activity"/>
    <property type="evidence" value="ECO:0007669"/>
    <property type="project" value="UniProtKB-KW"/>
</dbReference>
<dbReference type="KEGG" id="kse:Ksed_23220"/>
<feature type="compositionally biased region" description="Gly residues" evidence="3">
    <location>
        <begin position="192"/>
        <end position="208"/>
    </location>
</feature>
<dbReference type="eggNOG" id="COG1232">
    <property type="taxonomic scope" value="Bacteria"/>
</dbReference>
<dbReference type="Pfam" id="PF01593">
    <property type="entry name" value="Amino_oxidase"/>
    <property type="match status" value="1"/>
</dbReference>
<evidence type="ECO:0000256" key="1">
    <source>
        <dbReference type="ARBA" id="ARBA00001974"/>
    </source>
</evidence>
<feature type="region of interest" description="Disordered" evidence="3">
    <location>
        <begin position="188"/>
        <end position="225"/>
    </location>
</feature>
<dbReference type="Gene3D" id="3.50.50.60">
    <property type="entry name" value="FAD/NAD(P)-binding domain"/>
    <property type="match status" value="1"/>
</dbReference>
<dbReference type="SUPFAM" id="SSF51905">
    <property type="entry name" value="FAD/NAD(P)-binding domain"/>
    <property type="match status" value="1"/>
</dbReference>
<feature type="compositionally biased region" description="Low complexity" evidence="3">
    <location>
        <begin position="209"/>
        <end position="225"/>
    </location>
</feature>
<organism evidence="5 6">
    <name type="scientific">Kytococcus sedentarius (strain ATCC 14392 / DSM 20547 / JCM 11482 / CCUG 33030 / NBRC 15357 / NCTC 11040 / CCM 314 / 541)</name>
    <name type="common">Micrococcus sedentarius</name>
    <dbReference type="NCBI Taxonomy" id="478801"/>
    <lineage>
        <taxon>Bacteria</taxon>
        <taxon>Bacillati</taxon>
        <taxon>Actinomycetota</taxon>
        <taxon>Actinomycetes</taxon>
        <taxon>Micrococcales</taxon>
        <taxon>Kytococcaceae</taxon>
        <taxon>Kytococcus</taxon>
    </lineage>
</organism>
<feature type="domain" description="Amine oxidase" evidence="4">
    <location>
        <begin position="26"/>
        <end position="460"/>
    </location>
</feature>
<gene>
    <name evidence="5" type="ordered locus">Ksed_23220</name>
</gene>
<dbReference type="EMBL" id="CP001686">
    <property type="protein sequence ID" value="ACV07297.1"/>
    <property type="molecule type" value="Genomic_DNA"/>
</dbReference>
<keyword evidence="6" id="KW-1185">Reference proteome</keyword>
<reference evidence="5 6" key="1">
    <citation type="journal article" date="2009" name="Stand. Genomic Sci.">
        <title>Complete genome sequence of Kytococcus sedentarius type strain (541).</title>
        <authorList>
            <person name="Sims D."/>
            <person name="Brettin T."/>
            <person name="Detter J.C."/>
            <person name="Han C."/>
            <person name="Lapidus A."/>
            <person name="Copeland A."/>
            <person name="Glavina Del Rio T."/>
            <person name="Nolan M."/>
            <person name="Chen F."/>
            <person name="Lucas S."/>
            <person name="Tice H."/>
            <person name="Cheng J.F."/>
            <person name="Bruce D."/>
            <person name="Goodwin L."/>
            <person name="Pitluck S."/>
            <person name="Ovchinnikova G."/>
            <person name="Pati A."/>
            <person name="Ivanova N."/>
            <person name="Mavrommatis K."/>
            <person name="Chen A."/>
            <person name="Palaniappan K."/>
            <person name="D'haeseleer P."/>
            <person name="Chain P."/>
            <person name="Bristow J."/>
            <person name="Eisen J.A."/>
            <person name="Markowitz V."/>
            <person name="Hugenholtz P."/>
            <person name="Schneider S."/>
            <person name="Goker M."/>
            <person name="Pukall R."/>
            <person name="Kyrpides N.C."/>
            <person name="Klenk H.P."/>
        </authorList>
    </citation>
    <scope>NUCLEOTIDE SEQUENCE [LARGE SCALE GENOMIC DNA]</scope>
    <source>
        <strain evidence="6">ATCC 14392 / DSM 20547 / JCM 11482 / CCUG 33030 / NBRC 15357 / NCTC 11040 / CCM 314 / 541</strain>
    </source>
</reference>
<keyword evidence="2" id="KW-0560">Oxidoreductase</keyword>
<protein>
    <submittedName>
        <fullName evidence="5">Phytoene dehydrogenase-like oxidoreductase</fullName>
    </submittedName>
</protein>
<evidence type="ECO:0000256" key="2">
    <source>
        <dbReference type="ARBA" id="ARBA00023002"/>
    </source>
</evidence>